<protein>
    <submittedName>
        <fullName evidence="1">Uncharacterized protein</fullName>
    </submittedName>
</protein>
<dbReference type="EMBL" id="BK014700">
    <property type="protein sequence ID" value="DAD68356.1"/>
    <property type="molecule type" value="Genomic_DNA"/>
</dbReference>
<organism evidence="1">
    <name type="scientific">Myoviridae sp. ctBDS4</name>
    <dbReference type="NCBI Taxonomy" id="2823537"/>
    <lineage>
        <taxon>Viruses</taxon>
        <taxon>Duplodnaviria</taxon>
        <taxon>Heunggongvirae</taxon>
        <taxon>Uroviricota</taxon>
        <taxon>Caudoviricetes</taxon>
    </lineage>
</organism>
<accession>A0A8S5LEB1</accession>
<sequence length="29" mass="3433">MSHFYKILCKYSIISVYPYVSNIHSIGLR</sequence>
<reference evidence="1" key="1">
    <citation type="journal article" date="2021" name="Proc. Natl. Acad. Sci. U.S.A.">
        <title>A Catalog of Tens of Thousands of Viruses from Human Metagenomes Reveals Hidden Associations with Chronic Diseases.</title>
        <authorList>
            <person name="Tisza M.J."/>
            <person name="Buck C.B."/>
        </authorList>
    </citation>
    <scope>NUCLEOTIDE SEQUENCE</scope>
    <source>
        <strain evidence="1">CtBDS4</strain>
    </source>
</reference>
<name>A0A8S5LEB1_9CAUD</name>
<proteinExistence type="predicted"/>
<evidence type="ECO:0000313" key="1">
    <source>
        <dbReference type="EMBL" id="DAD68356.1"/>
    </source>
</evidence>